<dbReference type="Pfam" id="PF15490">
    <property type="entry name" value="Ten1_2"/>
    <property type="match status" value="1"/>
</dbReference>
<evidence type="ECO:0000256" key="10">
    <source>
        <dbReference type="ARBA" id="ARBA00079840"/>
    </source>
</evidence>
<comment type="subcellular location">
    <subcellularLocation>
        <location evidence="2">Chromosome</location>
        <location evidence="2">Telomere</location>
    </subcellularLocation>
    <subcellularLocation>
        <location evidence="1">Nucleus</location>
    </subcellularLocation>
</comment>
<name>A0A8J7NL48_ATRSP</name>
<evidence type="ECO:0000313" key="11">
    <source>
        <dbReference type="EMBL" id="MBN3314218.1"/>
    </source>
</evidence>
<dbReference type="Proteomes" id="UP000736164">
    <property type="component" value="Unassembled WGS sequence"/>
</dbReference>
<keyword evidence="12" id="KW-1185">Reference proteome</keyword>
<evidence type="ECO:0000256" key="3">
    <source>
        <dbReference type="ARBA" id="ARBA00022454"/>
    </source>
</evidence>
<evidence type="ECO:0000256" key="5">
    <source>
        <dbReference type="ARBA" id="ARBA00023125"/>
    </source>
</evidence>
<evidence type="ECO:0000256" key="9">
    <source>
        <dbReference type="ARBA" id="ARBA00078215"/>
    </source>
</evidence>
<dbReference type="FunFam" id="2.40.50.140:FF:000203">
    <property type="entry name" value="TEN1 subunit of CST complex"/>
    <property type="match status" value="1"/>
</dbReference>
<reference evidence="11" key="1">
    <citation type="journal article" date="2021" name="Cell">
        <title>Tracing the genetic footprints of vertebrate landing in non-teleost ray-finned fishes.</title>
        <authorList>
            <person name="Bi X."/>
            <person name="Wang K."/>
            <person name="Yang L."/>
            <person name="Pan H."/>
            <person name="Jiang H."/>
            <person name="Wei Q."/>
            <person name="Fang M."/>
            <person name="Yu H."/>
            <person name="Zhu C."/>
            <person name="Cai Y."/>
            <person name="He Y."/>
            <person name="Gan X."/>
            <person name="Zeng H."/>
            <person name="Yu D."/>
            <person name="Zhu Y."/>
            <person name="Jiang H."/>
            <person name="Qiu Q."/>
            <person name="Yang H."/>
            <person name="Zhang Y.E."/>
            <person name="Wang W."/>
            <person name="Zhu M."/>
            <person name="He S."/>
            <person name="Zhang G."/>
        </authorList>
    </citation>
    <scope>NUCLEOTIDE SEQUENCE</scope>
    <source>
        <strain evidence="11">Allg_001</strain>
    </source>
</reference>
<dbReference type="PANTHER" id="PTHR33905">
    <property type="entry name" value="CST COMPLEX SUBUNIT TEN1"/>
    <property type="match status" value="1"/>
</dbReference>
<dbReference type="Gene3D" id="2.40.50.140">
    <property type="entry name" value="Nucleic acid-binding proteins"/>
    <property type="match status" value="1"/>
</dbReference>
<sequence>MLPAPGVFHFPWEISSGEVREGMSVRTYGRLKSYSAELSEAVLCSQHGSTRHQVTIHTGFVEPFQAIAGAQYLVLGELESRGGGALMVRARVLNCVDGVNVALLQRAVVEQRNYLRERDGEAHTAC</sequence>
<evidence type="ECO:0000256" key="8">
    <source>
        <dbReference type="ARBA" id="ARBA00068173"/>
    </source>
</evidence>
<gene>
    <name evidence="11" type="primary">Ten1</name>
    <name evidence="11" type="ORF">GTO95_0013022</name>
</gene>
<dbReference type="EMBL" id="JAAWVO010014709">
    <property type="protein sequence ID" value="MBN3314218.1"/>
    <property type="molecule type" value="Genomic_DNA"/>
</dbReference>
<dbReference type="GO" id="GO:0003697">
    <property type="term" value="F:single-stranded DNA binding"/>
    <property type="evidence" value="ECO:0007669"/>
    <property type="project" value="InterPro"/>
</dbReference>
<proteinExistence type="inferred from homology"/>
<evidence type="ECO:0000256" key="4">
    <source>
        <dbReference type="ARBA" id="ARBA00022895"/>
    </source>
</evidence>
<accession>A0A8J7NL48</accession>
<feature type="non-terminal residue" evidence="11">
    <location>
        <position position="126"/>
    </location>
</feature>
<dbReference type="PANTHER" id="PTHR33905:SF1">
    <property type="entry name" value="CST COMPLEX SUBUNIT TEN1"/>
    <property type="match status" value="1"/>
</dbReference>
<evidence type="ECO:0000256" key="6">
    <source>
        <dbReference type="ARBA" id="ARBA00023242"/>
    </source>
</evidence>
<dbReference type="GO" id="GO:0010521">
    <property type="term" value="F:telomerase inhibitor activity"/>
    <property type="evidence" value="ECO:0007669"/>
    <property type="project" value="TreeGrafter"/>
</dbReference>
<protein>
    <recommendedName>
        <fullName evidence="8">CST complex subunit TEN1</fullName>
    </recommendedName>
    <alternativeName>
        <fullName evidence="10">Protein telomeric pathways with STN1 homolog</fullName>
    </alternativeName>
    <alternativeName>
        <fullName evidence="9">Telomere length regulation protein TEN1 homolog</fullName>
    </alternativeName>
</protein>
<feature type="non-terminal residue" evidence="11">
    <location>
        <position position="1"/>
    </location>
</feature>
<keyword evidence="3" id="KW-0158">Chromosome</keyword>
<dbReference type="InterPro" id="IPR029146">
    <property type="entry name" value="Ten1_animal_plant"/>
</dbReference>
<evidence type="ECO:0000313" key="12">
    <source>
        <dbReference type="Proteomes" id="UP000736164"/>
    </source>
</evidence>
<dbReference type="GO" id="GO:1990879">
    <property type="term" value="C:CST complex"/>
    <property type="evidence" value="ECO:0007669"/>
    <property type="project" value="InterPro"/>
</dbReference>
<dbReference type="InterPro" id="IPR012340">
    <property type="entry name" value="NA-bd_OB-fold"/>
</dbReference>
<evidence type="ECO:0000256" key="2">
    <source>
        <dbReference type="ARBA" id="ARBA00004574"/>
    </source>
</evidence>
<comment type="caution">
    <text evidence="11">The sequence shown here is derived from an EMBL/GenBank/DDBJ whole genome shotgun (WGS) entry which is preliminary data.</text>
</comment>
<evidence type="ECO:0000256" key="1">
    <source>
        <dbReference type="ARBA" id="ARBA00004123"/>
    </source>
</evidence>
<keyword evidence="6" id="KW-0539">Nucleus</keyword>
<organism evidence="11 12">
    <name type="scientific">Atractosteus spatula</name>
    <name type="common">Alligator gar</name>
    <name type="synonym">Lepisosteus spatula</name>
    <dbReference type="NCBI Taxonomy" id="7917"/>
    <lineage>
        <taxon>Eukaryota</taxon>
        <taxon>Metazoa</taxon>
        <taxon>Chordata</taxon>
        <taxon>Craniata</taxon>
        <taxon>Vertebrata</taxon>
        <taxon>Euteleostomi</taxon>
        <taxon>Actinopterygii</taxon>
        <taxon>Neopterygii</taxon>
        <taxon>Holostei</taxon>
        <taxon>Semionotiformes</taxon>
        <taxon>Lepisosteidae</taxon>
        <taxon>Atractosteus</taxon>
    </lineage>
</organism>
<evidence type="ECO:0000256" key="7">
    <source>
        <dbReference type="ARBA" id="ARBA00061044"/>
    </source>
</evidence>
<keyword evidence="4" id="KW-0779">Telomere</keyword>
<dbReference type="AlphaFoldDB" id="A0A8J7NL48"/>
<dbReference type="GO" id="GO:0032211">
    <property type="term" value="P:negative regulation of telomere maintenance via telomerase"/>
    <property type="evidence" value="ECO:0007669"/>
    <property type="project" value="TreeGrafter"/>
</dbReference>
<comment type="similarity">
    <text evidence="7">Belongs to the TEN1 family.</text>
</comment>
<keyword evidence="5" id="KW-0238">DNA-binding</keyword>
<dbReference type="GO" id="GO:0042162">
    <property type="term" value="F:telomeric DNA binding"/>
    <property type="evidence" value="ECO:0007669"/>
    <property type="project" value="TreeGrafter"/>
</dbReference>